<gene>
    <name evidence="2" type="ORF">B0T18DRAFT_388507</name>
</gene>
<dbReference type="Pfam" id="PF23658">
    <property type="entry name" value="PDZ_CPAF_rel"/>
    <property type="match status" value="1"/>
</dbReference>
<proteinExistence type="predicted"/>
<dbReference type="InterPro" id="IPR056186">
    <property type="entry name" value="PDZ_CPAF-rel"/>
</dbReference>
<evidence type="ECO:0000313" key="3">
    <source>
        <dbReference type="Proteomes" id="UP001172155"/>
    </source>
</evidence>
<feature type="domain" description="CPAF-like PDZ" evidence="1">
    <location>
        <begin position="154"/>
        <end position="280"/>
    </location>
</feature>
<accession>A0AA40F7C8</accession>
<dbReference type="AlphaFoldDB" id="A0AA40F7C8"/>
<evidence type="ECO:0000259" key="1">
    <source>
        <dbReference type="Pfam" id="PF23658"/>
    </source>
</evidence>
<dbReference type="PANTHER" id="PTHR37049:SF4">
    <property type="entry name" value="RHODANESE DOMAIN-CONTAINING PROTEIN"/>
    <property type="match status" value="1"/>
</dbReference>
<name>A0AA40F7C8_9PEZI</name>
<dbReference type="SUPFAM" id="SSF52096">
    <property type="entry name" value="ClpP/crotonase"/>
    <property type="match status" value="1"/>
</dbReference>
<reference evidence="2" key="1">
    <citation type="submission" date="2023-06" db="EMBL/GenBank/DDBJ databases">
        <title>Genome-scale phylogeny and comparative genomics of the fungal order Sordariales.</title>
        <authorList>
            <consortium name="Lawrence Berkeley National Laboratory"/>
            <person name="Hensen N."/>
            <person name="Bonometti L."/>
            <person name="Westerberg I."/>
            <person name="Brannstrom I.O."/>
            <person name="Guillou S."/>
            <person name="Cros-Aarteil S."/>
            <person name="Calhoun S."/>
            <person name="Haridas S."/>
            <person name="Kuo A."/>
            <person name="Mondo S."/>
            <person name="Pangilinan J."/>
            <person name="Riley R."/>
            <person name="LaButti K."/>
            <person name="Andreopoulos B."/>
            <person name="Lipzen A."/>
            <person name="Chen C."/>
            <person name="Yanf M."/>
            <person name="Daum C."/>
            <person name="Ng V."/>
            <person name="Clum A."/>
            <person name="Steindorff A."/>
            <person name="Ohm R."/>
            <person name="Martin F."/>
            <person name="Silar P."/>
            <person name="Natvig D."/>
            <person name="Lalanne C."/>
            <person name="Gautier V."/>
            <person name="Ament-velasquez S.L."/>
            <person name="Kruys A."/>
            <person name="Hutchinson M.I."/>
            <person name="Powell A.J."/>
            <person name="Barry K."/>
            <person name="Miller A.N."/>
            <person name="Grigoriev I.V."/>
            <person name="Debuchy R."/>
            <person name="Gladieux P."/>
            <person name="Thoren M.H."/>
            <person name="Johannesson H."/>
        </authorList>
    </citation>
    <scope>NUCLEOTIDE SEQUENCE</scope>
    <source>
        <strain evidence="2">SMH3187-1</strain>
    </source>
</reference>
<dbReference type="Proteomes" id="UP001172155">
    <property type="component" value="Unassembled WGS sequence"/>
</dbReference>
<evidence type="ECO:0000313" key="2">
    <source>
        <dbReference type="EMBL" id="KAK0752592.1"/>
    </source>
</evidence>
<sequence length="698" mass="76359">MPSKHGAPPTATYRYKSIDNCLPKGNIEIPGADIPKDLYKYFVPQHPAVPIKPSLAYACLQSVPLDRDTAQKNVEWLRSFAVWHSTTDHLKNPPRGFLSEGVDLLGGLDGIAKKLKVAAYRNEFEFLVDVYTLGDIRVRDGHFSWIPQLLDLFTFRRGVEFASVSKDGTSLPQIYLHDDIMRTKDNHLKKYTPSPVATIDNVPAAEYLQRLSLFNTGTHDPDARFNLLFPNLIKDINTLDAAPGGPEYRGAPLLPDTTTVRLQNSTTLTFPNLALLRADFSNITTAASAYAEWGPATTYSNPWSVHPWSAYRLLAKNYTRPFTGYPPPLTTAPDGQLAGFLPPSPPLSDVAVLDVRTFSLSPSPYHFRDFGRGYEARLNASVALIKAARAAGRTKLILDLQGNGGGYWINLAVLYVTLFPGPSEPLLWKHRAHPLLAALVAEADRLIHEGASRSDVVKLFPFKVDSYLRPDGTRWGSFGEWYGSGTGGETRASMLNLSTALFPEDGYEHRQPWEEAPYRAEDIVILLDGVCASACAIFTESLVHGHGVRTVAVGGRPIGAPMQGVGQVKQGGLLPLPVDMGPLGKNLTLPEGLVPPVTFPPLNTPSTVVNEANMVPIGDPEGLPLEVTYEAANCKLFYSFESMVDVEKLWEQVADVSWKKGKCVDGSTTRRDSRMGGVPAYTDAAEDQYSLGEGVGSI</sequence>
<dbReference type="PANTHER" id="PTHR37049">
    <property type="entry name" value="PEPTIDASE S41 FAMILY PROTEIN"/>
    <property type="match status" value="1"/>
</dbReference>
<dbReference type="EMBL" id="JAUKUD010000002">
    <property type="protein sequence ID" value="KAK0752592.1"/>
    <property type="molecule type" value="Genomic_DNA"/>
</dbReference>
<dbReference type="Gene3D" id="3.90.226.10">
    <property type="entry name" value="2-enoyl-CoA Hydratase, Chain A, domain 1"/>
    <property type="match status" value="1"/>
</dbReference>
<organism evidence="2 3">
    <name type="scientific">Schizothecium vesticola</name>
    <dbReference type="NCBI Taxonomy" id="314040"/>
    <lineage>
        <taxon>Eukaryota</taxon>
        <taxon>Fungi</taxon>
        <taxon>Dikarya</taxon>
        <taxon>Ascomycota</taxon>
        <taxon>Pezizomycotina</taxon>
        <taxon>Sordariomycetes</taxon>
        <taxon>Sordariomycetidae</taxon>
        <taxon>Sordariales</taxon>
        <taxon>Schizotheciaceae</taxon>
        <taxon>Schizothecium</taxon>
    </lineage>
</organism>
<protein>
    <recommendedName>
        <fullName evidence="1">CPAF-like PDZ domain-containing protein</fullName>
    </recommendedName>
</protein>
<keyword evidence="3" id="KW-1185">Reference proteome</keyword>
<dbReference type="InterPro" id="IPR029045">
    <property type="entry name" value="ClpP/crotonase-like_dom_sf"/>
</dbReference>
<dbReference type="InterPro" id="IPR052766">
    <property type="entry name" value="S41A_metabolite_peptidase"/>
</dbReference>
<comment type="caution">
    <text evidence="2">The sequence shown here is derived from an EMBL/GenBank/DDBJ whole genome shotgun (WGS) entry which is preliminary data.</text>
</comment>